<dbReference type="SUPFAM" id="SSF51679">
    <property type="entry name" value="Bacterial luciferase-like"/>
    <property type="match status" value="1"/>
</dbReference>
<dbReference type="InterPro" id="IPR036661">
    <property type="entry name" value="Luciferase-like_sf"/>
</dbReference>
<keyword evidence="3" id="KW-0560">Oxidoreductase</keyword>
<dbReference type="GO" id="GO:0004497">
    <property type="term" value="F:monooxygenase activity"/>
    <property type="evidence" value="ECO:0007669"/>
    <property type="project" value="UniProtKB-KW"/>
</dbReference>
<dbReference type="InterPro" id="IPR050766">
    <property type="entry name" value="Bact_Lucif_Oxidored"/>
</dbReference>
<dbReference type="PANTHER" id="PTHR30137">
    <property type="entry name" value="LUCIFERASE-LIKE MONOOXYGENASE"/>
    <property type="match status" value="1"/>
</dbReference>
<dbReference type="GO" id="GO:0005829">
    <property type="term" value="C:cytosol"/>
    <property type="evidence" value="ECO:0007669"/>
    <property type="project" value="TreeGrafter"/>
</dbReference>
<proteinExistence type="inferred from homology"/>
<dbReference type="Gene3D" id="3.20.20.30">
    <property type="entry name" value="Luciferase-like domain"/>
    <property type="match status" value="1"/>
</dbReference>
<evidence type="ECO:0000313" key="6">
    <source>
        <dbReference type="EMBL" id="MBH0775036.1"/>
    </source>
</evidence>
<feature type="domain" description="Luciferase-like" evidence="5">
    <location>
        <begin position="1"/>
        <end position="333"/>
    </location>
</feature>
<keyword evidence="7" id="KW-1185">Reference proteome</keyword>
<evidence type="ECO:0000256" key="4">
    <source>
        <dbReference type="ARBA" id="ARBA00023033"/>
    </source>
</evidence>
<dbReference type="EMBL" id="JADMLG010000001">
    <property type="protein sequence ID" value="MBH0775036.1"/>
    <property type="molecule type" value="Genomic_DNA"/>
</dbReference>
<name>A0A931I6L0_9NOCA</name>
<evidence type="ECO:0000256" key="1">
    <source>
        <dbReference type="ARBA" id="ARBA00010426"/>
    </source>
</evidence>
<organism evidence="6 7">
    <name type="scientific">Nocardia bovistercoris</name>
    <dbReference type="NCBI Taxonomy" id="2785916"/>
    <lineage>
        <taxon>Bacteria</taxon>
        <taxon>Bacillati</taxon>
        <taxon>Actinomycetota</taxon>
        <taxon>Actinomycetes</taxon>
        <taxon>Mycobacteriales</taxon>
        <taxon>Nocardiaceae</taxon>
        <taxon>Nocardia</taxon>
    </lineage>
</organism>
<protein>
    <submittedName>
        <fullName evidence="6">LLM class flavin-dependent oxidoreductase</fullName>
    </submittedName>
</protein>
<gene>
    <name evidence="6" type="ORF">IT779_01885</name>
</gene>
<dbReference type="RefSeq" id="WP_196147363.1">
    <property type="nucleotide sequence ID" value="NZ_JADMLG010000001.1"/>
</dbReference>
<evidence type="ECO:0000256" key="2">
    <source>
        <dbReference type="ARBA" id="ARBA00022630"/>
    </source>
</evidence>
<dbReference type="Proteomes" id="UP000655751">
    <property type="component" value="Unassembled WGS sequence"/>
</dbReference>
<dbReference type="GO" id="GO:0016705">
    <property type="term" value="F:oxidoreductase activity, acting on paired donors, with incorporation or reduction of molecular oxygen"/>
    <property type="evidence" value="ECO:0007669"/>
    <property type="project" value="InterPro"/>
</dbReference>
<keyword evidence="4" id="KW-0503">Monooxygenase</keyword>
<dbReference type="PANTHER" id="PTHR30137:SF16">
    <property type="entry name" value="BLL0895 PROTEIN"/>
    <property type="match status" value="1"/>
</dbReference>
<comment type="caution">
    <text evidence="6">The sequence shown here is derived from an EMBL/GenBank/DDBJ whole genome shotgun (WGS) entry which is preliminary data.</text>
</comment>
<sequence length="371" mass="42151">MKVGFFMQPVHPPNTSVLDGIAQDLDELDFLDSLGVEEAWFGEHLTAKTEPWPAGDLIISQAIPRTKNIKLCSGGYVPQFYHPAALAFRIMQLDHMARGRYMCGIAAGTIPGDFALTNVDNVSGQHREMQAEAIEIMKRIWTEHLDGEWEFKGKFWHFRNPGHGLQAGEDPTRCSYGFGPFWKPYQVPHPPIAIAGISPNSASIEFAGRGGHIPLSVFFNARFLKGHWETYSTAAQKNGHEVDRGMWRVNREIFVADTDADAREFVRNSLQAEVWRKHYLDFMGVFGWLGHLKHDDSVHDSDITVDYLMDRLWIVGSPDTVRRRLDDLYGELGGFGTVLPTKYDHLGKQEQMWRSHRLLMDEVVPKLSLEC</sequence>
<accession>A0A931I6L0</accession>
<keyword evidence="2" id="KW-0285">Flavoprotein</keyword>
<dbReference type="AlphaFoldDB" id="A0A931I6L0"/>
<dbReference type="InterPro" id="IPR011251">
    <property type="entry name" value="Luciferase-like_dom"/>
</dbReference>
<evidence type="ECO:0000259" key="5">
    <source>
        <dbReference type="Pfam" id="PF00296"/>
    </source>
</evidence>
<dbReference type="Pfam" id="PF00296">
    <property type="entry name" value="Bac_luciferase"/>
    <property type="match status" value="1"/>
</dbReference>
<evidence type="ECO:0000313" key="7">
    <source>
        <dbReference type="Proteomes" id="UP000655751"/>
    </source>
</evidence>
<evidence type="ECO:0000256" key="3">
    <source>
        <dbReference type="ARBA" id="ARBA00023002"/>
    </source>
</evidence>
<reference evidence="6" key="1">
    <citation type="submission" date="2020-11" db="EMBL/GenBank/DDBJ databases">
        <title>Nocardia NEAU-351.nov., a novel actinomycete isolated from the cow dung.</title>
        <authorList>
            <person name="Zhang X."/>
        </authorList>
    </citation>
    <scope>NUCLEOTIDE SEQUENCE</scope>
    <source>
        <strain evidence="6">NEAU-351</strain>
    </source>
</reference>
<comment type="similarity">
    <text evidence="1">Belongs to the bacterial luciferase oxidoreductase family.</text>
</comment>